<dbReference type="RefSeq" id="WP_265046550.1">
    <property type="nucleotide sequence ID" value="NZ_CP100390.1"/>
</dbReference>
<name>A0ABY6MZ65_9ALTE</name>
<organism evidence="2 3">
    <name type="scientific">Alkalimarinus alittae</name>
    <dbReference type="NCBI Taxonomy" id="2961619"/>
    <lineage>
        <taxon>Bacteria</taxon>
        <taxon>Pseudomonadati</taxon>
        <taxon>Pseudomonadota</taxon>
        <taxon>Gammaproteobacteria</taxon>
        <taxon>Alteromonadales</taxon>
        <taxon>Alteromonadaceae</taxon>
        <taxon>Alkalimarinus</taxon>
    </lineage>
</organism>
<keyword evidence="3" id="KW-1185">Reference proteome</keyword>
<feature type="compositionally biased region" description="Basic and acidic residues" evidence="1">
    <location>
        <begin position="22"/>
        <end position="70"/>
    </location>
</feature>
<feature type="region of interest" description="Disordered" evidence="1">
    <location>
        <begin position="1"/>
        <end position="96"/>
    </location>
</feature>
<accession>A0ABY6MZ65</accession>
<evidence type="ECO:0000256" key="1">
    <source>
        <dbReference type="SAM" id="MobiDB-lite"/>
    </source>
</evidence>
<evidence type="ECO:0000313" key="2">
    <source>
        <dbReference type="EMBL" id="UZE95059.1"/>
    </source>
</evidence>
<sequence length="96" mass="11179">MITLPIEHRVDYKNKSTSATSKDVRHVDHSETTQSIRRENTAERRRMPDRRRKQDPVTGNEKRRVNDRRSPLLLNAHSAKPEQLYSRKGSSINTTA</sequence>
<proteinExistence type="predicted"/>
<dbReference type="Proteomes" id="UP001163739">
    <property type="component" value="Chromosome"/>
</dbReference>
<reference evidence="2" key="1">
    <citation type="submission" date="2022-06" db="EMBL/GenBank/DDBJ databases">
        <title>Alkalimarinus sp. nov., isolated from gut of a Alitta virens.</title>
        <authorList>
            <person name="Yang A.I."/>
            <person name="Shin N.-R."/>
        </authorList>
    </citation>
    <scope>NUCLEOTIDE SEQUENCE</scope>
    <source>
        <strain evidence="2">A2M4</strain>
    </source>
</reference>
<evidence type="ECO:0000313" key="3">
    <source>
        <dbReference type="Proteomes" id="UP001163739"/>
    </source>
</evidence>
<gene>
    <name evidence="2" type="ORF">NKI27_13395</name>
</gene>
<protein>
    <submittedName>
        <fullName evidence="2">Uncharacterized protein</fullName>
    </submittedName>
</protein>
<feature type="compositionally biased region" description="Basic and acidic residues" evidence="1">
    <location>
        <begin position="1"/>
        <end position="14"/>
    </location>
</feature>
<dbReference type="EMBL" id="CP100390">
    <property type="protein sequence ID" value="UZE95059.1"/>
    <property type="molecule type" value="Genomic_DNA"/>
</dbReference>